<dbReference type="Pfam" id="PF13867">
    <property type="entry name" value="SAP30_Sin3_bdg"/>
    <property type="match status" value="1"/>
</dbReference>
<evidence type="ECO:0000256" key="1">
    <source>
        <dbReference type="SAM" id="MobiDB-lite"/>
    </source>
</evidence>
<feature type="region of interest" description="Disordered" evidence="1">
    <location>
        <begin position="1"/>
        <end position="30"/>
    </location>
</feature>
<feature type="domain" description="Histone deacetylase complex subunit SAP30 Sin3 binding" evidence="2">
    <location>
        <begin position="108"/>
        <end position="143"/>
    </location>
</feature>
<sequence length="153" mass="16930">MPPRAHHRESASESEAKTGTTSRAANKARNAVAQAAQLELLSKHIHSNGPNDKPKVDPLDFVALDDDALTKYSSKYGLNLPPIESINENILQSEIGKKTSSAKKLKGAHRISKPEYASEVSKHFAAVPCRENEMIANFLYKVKNEKKTFKLTF</sequence>
<dbReference type="InterPro" id="IPR038291">
    <property type="entry name" value="SAP30_C_sf"/>
</dbReference>
<gene>
    <name evidence="3" type="ORF">A9F13_01g08954</name>
</gene>
<name>A0AA91T4L6_CLALS</name>
<dbReference type="KEGG" id="clus:A9F13_01g08954"/>
<reference evidence="3 4" key="1">
    <citation type="submission" date="2017-04" db="EMBL/GenBank/DDBJ databases">
        <title>Draft genome of the yeast Clavispora lusitaniae type strain CBS 6936.</title>
        <authorList>
            <person name="Durrens P."/>
            <person name="Klopp C."/>
            <person name="Biteau N."/>
            <person name="Fitton-Ouhabi V."/>
            <person name="Dementhon K."/>
            <person name="Accoceberry I."/>
            <person name="Sherman D.J."/>
            <person name="Noel T."/>
        </authorList>
    </citation>
    <scope>NUCLEOTIDE SEQUENCE [LARGE SCALE GENOMIC DNA]</scope>
    <source>
        <strain evidence="3 4">CBS 6936</strain>
    </source>
</reference>
<evidence type="ECO:0000313" key="3">
    <source>
        <dbReference type="EMBL" id="OVF11387.1"/>
    </source>
</evidence>
<evidence type="ECO:0000259" key="2">
    <source>
        <dbReference type="Pfam" id="PF13867"/>
    </source>
</evidence>
<dbReference type="Proteomes" id="UP000195602">
    <property type="component" value="Unassembled WGS sequence"/>
</dbReference>
<accession>A0AA91T4L6</accession>
<protein>
    <submittedName>
        <fullName evidence="3">Transcriptional regulatory protein</fullName>
    </submittedName>
</protein>
<dbReference type="OMA" id="THITNNH"/>
<dbReference type="AlphaFoldDB" id="A0AA91T4L6"/>
<comment type="caution">
    <text evidence="3">The sequence shown here is derived from an EMBL/GenBank/DDBJ whole genome shotgun (WGS) entry which is preliminary data.</text>
</comment>
<organism evidence="3 4">
    <name type="scientific">Clavispora lusitaniae</name>
    <name type="common">Candida lusitaniae</name>
    <dbReference type="NCBI Taxonomy" id="36911"/>
    <lineage>
        <taxon>Eukaryota</taxon>
        <taxon>Fungi</taxon>
        <taxon>Dikarya</taxon>
        <taxon>Ascomycota</taxon>
        <taxon>Saccharomycotina</taxon>
        <taxon>Pichiomycetes</taxon>
        <taxon>Metschnikowiaceae</taxon>
        <taxon>Clavispora</taxon>
    </lineage>
</organism>
<proteinExistence type="predicted"/>
<dbReference type="Gene3D" id="6.10.160.20">
    <property type="match status" value="1"/>
</dbReference>
<evidence type="ECO:0000313" key="4">
    <source>
        <dbReference type="Proteomes" id="UP000195602"/>
    </source>
</evidence>
<dbReference type="EMBL" id="LYUB02000001">
    <property type="protein sequence ID" value="OVF11387.1"/>
    <property type="molecule type" value="Genomic_DNA"/>
</dbReference>
<dbReference type="InterPro" id="IPR025718">
    <property type="entry name" value="SAP30_Sin3-bd"/>
</dbReference>